<dbReference type="EMBL" id="CP075371">
    <property type="protein sequence ID" value="QVT81563.1"/>
    <property type="molecule type" value="Genomic_DNA"/>
</dbReference>
<accession>A0ABX8EQB9</accession>
<proteinExistence type="inferred from homology"/>
<dbReference type="CDD" id="cd10148">
    <property type="entry name" value="CsoR-like_DUF156"/>
    <property type="match status" value="1"/>
</dbReference>
<feature type="compositionally biased region" description="Low complexity" evidence="3">
    <location>
        <begin position="17"/>
        <end position="28"/>
    </location>
</feature>
<evidence type="ECO:0000256" key="3">
    <source>
        <dbReference type="SAM" id="MobiDB-lite"/>
    </source>
</evidence>
<dbReference type="Gene3D" id="1.20.58.1000">
    <property type="entry name" value="Metal-sensitive repressor, helix protomer"/>
    <property type="match status" value="1"/>
</dbReference>
<organism evidence="4 5">
    <name type="scientific">Nocardioides aquaticus</name>
    <dbReference type="NCBI Taxonomy" id="160826"/>
    <lineage>
        <taxon>Bacteria</taxon>
        <taxon>Bacillati</taxon>
        <taxon>Actinomycetota</taxon>
        <taxon>Actinomycetes</taxon>
        <taxon>Propionibacteriales</taxon>
        <taxon>Nocardioidaceae</taxon>
        <taxon>Nocardioides</taxon>
    </lineage>
</organism>
<evidence type="ECO:0000256" key="2">
    <source>
        <dbReference type="ARBA" id="ARBA00023008"/>
    </source>
</evidence>
<reference evidence="4 5" key="1">
    <citation type="submission" date="2021-05" db="EMBL/GenBank/DDBJ databases">
        <title>Complete genome of Nocardioides aquaticus KCTC 9944T isolated from meromictic and hypersaline Ekho Lake, Antarctica.</title>
        <authorList>
            <person name="Hwang K."/>
            <person name="Kim K.M."/>
            <person name="Choe H."/>
        </authorList>
    </citation>
    <scope>NUCLEOTIDE SEQUENCE [LARGE SCALE GENOMIC DNA]</scope>
    <source>
        <strain evidence="4 5">KCTC 9944</strain>
    </source>
</reference>
<dbReference type="PANTHER" id="PTHR33677:SF5">
    <property type="entry name" value="TRANSCRIPTIONAL REPRESSOR FRMR"/>
    <property type="match status" value="1"/>
</dbReference>
<dbReference type="RefSeq" id="WP_214056926.1">
    <property type="nucleotide sequence ID" value="NZ_BAAAHS010000103.1"/>
</dbReference>
<keyword evidence="5" id="KW-1185">Reference proteome</keyword>
<name>A0ABX8EQB9_9ACTN</name>
<evidence type="ECO:0000256" key="1">
    <source>
        <dbReference type="ARBA" id="ARBA00005428"/>
    </source>
</evidence>
<dbReference type="Pfam" id="PF02583">
    <property type="entry name" value="Trns_repr_metal"/>
    <property type="match status" value="1"/>
</dbReference>
<feature type="region of interest" description="Disordered" evidence="3">
    <location>
        <begin position="1"/>
        <end position="28"/>
    </location>
</feature>
<gene>
    <name evidence="4" type="primary">csoR_2</name>
    <name evidence="4" type="ORF">ENKNEFLB_03973</name>
</gene>
<evidence type="ECO:0000313" key="5">
    <source>
        <dbReference type="Proteomes" id="UP000679307"/>
    </source>
</evidence>
<sequence>MSLDPVPDDPGPGDPGGSDPLRTPTPLELRPVVNRIKRAQGQLAGVLRMVEDGRDLESVVQQLKAVGGALDRAGFALVALDLRRSLAEGDEMDDERLAEIEKLVLSLA</sequence>
<dbReference type="InterPro" id="IPR038390">
    <property type="entry name" value="Metal_Tscrpt_repr_sf"/>
</dbReference>
<dbReference type="InterPro" id="IPR003735">
    <property type="entry name" value="Metal_Tscrpt_repr"/>
</dbReference>
<evidence type="ECO:0000313" key="4">
    <source>
        <dbReference type="EMBL" id="QVT81563.1"/>
    </source>
</evidence>
<dbReference type="Proteomes" id="UP000679307">
    <property type="component" value="Chromosome"/>
</dbReference>
<dbReference type="PANTHER" id="PTHR33677">
    <property type="entry name" value="TRANSCRIPTIONAL REPRESSOR FRMR-RELATED"/>
    <property type="match status" value="1"/>
</dbReference>
<keyword evidence="2" id="KW-0186">Copper</keyword>
<comment type="similarity">
    <text evidence="1">Belongs to the CsoR family.</text>
</comment>
<protein>
    <submittedName>
        <fullName evidence="4">Copper-sensing transcriptional repressor CsoR</fullName>
    </submittedName>
</protein>